<protein>
    <recommendedName>
        <fullName evidence="1">H-type lectin domain-containing protein</fullName>
    </recommendedName>
</protein>
<evidence type="ECO:0000259" key="1">
    <source>
        <dbReference type="Pfam" id="PF09458"/>
    </source>
</evidence>
<dbReference type="InterPro" id="IPR019019">
    <property type="entry name" value="H-type_lectin_domain"/>
</dbReference>
<dbReference type="Proteomes" id="UP000000600">
    <property type="component" value="Unassembled WGS sequence"/>
</dbReference>
<dbReference type="SUPFAM" id="SSF141086">
    <property type="entry name" value="Agglutinin HPA-like"/>
    <property type="match status" value="2"/>
</dbReference>
<dbReference type="GO" id="GO:0007155">
    <property type="term" value="P:cell adhesion"/>
    <property type="evidence" value="ECO:0007669"/>
    <property type="project" value="InterPro"/>
</dbReference>
<dbReference type="Pfam" id="PF09458">
    <property type="entry name" value="H_lectin"/>
    <property type="match status" value="2"/>
</dbReference>
<proteinExistence type="predicted"/>
<dbReference type="HOGENOM" id="CLU_810032_0_0_1"/>
<evidence type="ECO:0000313" key="2">
    <source>
        <dbReference type="EMBL" id="CAK76468.1"/>
    </source>
</evidence>
<feature type="domain" description="H-type lectin" evidence="1">
    <location>
        <begin position="34"/>
        <end position="98"/>
    </location>
</feature>
<organism evidence="2 3">
    <name type="scientific">Paramecium tetraurelia</name>
    <dbReference type="NCBI Taxonomy" id="5888"/>
    <lineage>
        <taxon>Eukaryota</taxon>
        <taxon>Sar</taxon>
        <taxon>Alveolata</taxon>
        <taxon>Ciliophora</taxon>
        <taxon>Intramacronucleata</taxon>
        <taxon>Oligohymenophorea</taxon>
        <taxon>Peniculida</taxon>
        <taxon>Parameciidae</taxon>
        <taxon>Paramecium</taxon>
    </lineage>
</organism>
<dbReference type="EMBL" id="CT868241">
    <property type="protein sequence ID" value="CAK76468.1"/>
    <property type="molecule type" value="Genomic_DNA"/>
</dbReference>
<dbReference type="AlphaFoldDB" id="A0D0A1"/>
<dbReference type="KEGG" id="ptm:GSPATT00012020001"/>
<dbReference type="InterPro" id="IPR037221">
    <property type="entry name" value="H-type_lectin_dom_sf"/>
</dbReference>
<gene>
    <name evidence="2" type="ORF">GSPATT00012020001</name>
</gene>
<accession>A0D0A1</accession>
<sequence>MLIIVLLVNQVLTLQIGKVTFDVLFPHDKRLAFVQFDNKFEQIPQVGISLIAIHVNNEVPRNIGIEPKLLQITQQGFQLQITNHKSKIDHLEYQWLAVIDDRMKLNCETIQKTSTINFGREFWVIPTIQIFLAGFQKESQKGDLKFQLSITNQQVNSFDVALNNQSEHVLKDIYIWYKKQFQCVSYIAGPQNIVKAKSLININQKTDEFVDLEGTPENLIYGVSKISNFYGALMIQLGQFEYEQEKPGVGISKNGHQYLLGQIDMTLGLVQNDGMLCPLGYYECNFNGVSIDLCESTSGSQSWKRIKSIRSRKGWNGKFKIDGKTLKTQDANCIQDIQLYLEA</sequence>
<dbReference type="OMA" id="GREFWVI"/>
<dbReference type="InParanoid" id="A0D0A1"/>
<dbReference type="GO" id="GO:0030246">
    <property type="term" value="F:carbohydrate binding"/>
    <property type="evidence" value="ECO:0007669"/>
    <property type="project" value="InterPro"/>
</dbReference>
<reference evidence="2 3" key="1">
    <citation type="journal article" date="2006" name="Nature">
        <title>Global trends of whole-genome duplications revealed by the ciliate Paramecium tetraurelia.</title>
        <authorList>
            <consortium name="Genoscope"/>
            <person name="Aury J.-M."/>
            <person name="Jaillon O."/>
            <person name="Duret L."/>
            <person name="Noel B."/>
            <person name="Jubin C."/>
            <person name="Porcel B.M."/>
            <person name="Segurens B."/>
            <person name="Daubin V."/>
            <person name="Anthouard V."/>
            <person name="Aiach N."/>
            <person name="Arnaiz O."/>
            <person name="Billaut A."/>
            <person name="Beisson J."/>
            <person name="Blanc I."/>
            <person name="Bouhouche K."/>
            <person name="Camara F."/>
            <person name="Duharcourt S."/>
            <person name="Guigo R."/>
            <person name="Gogendeau D."/>
            <person name="Katinka M."/>
            <person name="Keller A.-M."/>
            <person name="Kissmehl R."/>
            <person name="Klotz C."/>
            <person name="Koll F."/>
            <person name="Le Moue A."/>
            <person name="Lepere C."/>
            <person name="Malinsky S."/>
            <person name="Nowacki M."/>
            <person name="Nowak J.K."/>
            <person name="Plattner H."/>
            <person name="Poulain J."/>
            <person name="Ruiz F."/>
            <person name="Serrano V."/>
            <person name="Zagulski M."/>
            <person name="Dessen P."/>
            <person name="Betermier M."/>
            <person name="Weissenbach J."/>
            <person name="Scarpelli C."/>
            <person name="Schachter V."/>
            <person name="Sperling L."/>
            <person name="Meyer E."/>
            <person name="Cohen J."/>
            <person name="Wincker P."/>
        </authorList>
    </citation>
    <scope>NUCLEOTIDE SEQUENCE [LARGE SCALE GENOMIC DNA]</scope>
    <source>
        <strain evidence="2 3">Stock d4-2</strain>
    </source>
</reference>
<dbReference type="RefSeq" id="XP_001443865.1">
    <property type="nucleotide sequence ID" value="XM_001443828.1"/>
</dbReference>
<evidence type="ECO:0000313" key="3">
    <source>
        <dbReference type="Proteomes" id="UP000000600"/>
    </source>
</evidence>
<feature type="domain" description="H-type lectin" evidence="1">
    <location>
        <begin position="114"/>
        <end position="173"/>
    </location>
</feature>
<name>A0D0A1_PARTE</name>
<dbReference type="GeneID" id="5029649"/>
<dbReference type="Gene3D" id="2.60.40.2080">
    <property type="match status" value="1"/>
</dbReference>
<dbReference type="OrthoDB" id="287743at2759"/>
<keyword evidence="3" id="KW-1185">Reference proteome</keyword>